<evidence type="ECO:0000313" key="3">
    <source>
        <dbReference type="Proteomes" id="UP000499080"/>
    </source>
</evidence>
<reference evidence="2 3" key="1">
    <citation type="journal article" date="2019" name="Sci. Rep.">
        <title>Orb-weaving spider Araneus ventricosus genome elucidates the spidroin gene catalogue.</title>
        <authorList>
            <person name="Kono N."/>
            <person name="Nakamura H."/>
            <person name="Ohtoshi R."/>
            <person name="Moran D.A.P."/>
            <person name="Shinohara A."/>
            <person name="Yoshida Y."/>
            <person name="Fujiwara M."/>
            <person name="Mori M."/>
            <person name="Tomita M."/>
            <person name="Arakawa K."/>
        </authorList>
    </citation>
    <scope>NUCLEOTIDE SEQUENCE [LARGE SCALE GENOMIC DNA]</scope>
</reference>
<accession>A0A4Y2WUU8</accession>
<dbReference type="EMBL" id="BGPR01064746">
    <property type="protein sequence ID" value="GBO39667.1"/>
    <property type="molecule type" value="Genomic_DNA"/>
</dbReference>
<sequence>EWNDYKMRWDPDDYGGVTKLHVPAELIWLPDIVLYNNKLVLQTNSKLALQGGVALVVTANLWQTRFASEGGDSALLVCHSLASSLTRQICHDKIISSKNQTCCKRTCYLG</sequence>
<comment type="caution">
    <text evidence="2">The sequence shown here is derived from an EMBL/GenBank/DDBJ whole genome shotgun (WGS) entry which is preliminary data.</text>
</comment>
<evidence type="ECO:0000313" key="2">
    <source>
        <dbReference type="EMBL" id="GBO39667.1"/>
    </source>
</evidence>
<feature type="non-terminal residue" evidence="2">
    <location>
        <position position="1"/>
    </location>
</feature>
<name>A0A4Y2WUU8_ARAVE</name>
<feature type="domain" description="Neurotransmitter-gated ion-channel ligand-binding" evidence="1">
    <location>
        <begin position="1"/>
        <end position="39"/>
    </location>
</feature>
<dbReference type="GO" id="GO:0005230">
    <property type="term" value="F:extracellular ligand-gated monoatomic ion channel activity"/>
    <property type="evidence" value="ECO:0007669"/>
    <property type="project" value="InterPro"/>
</dbReference>
<evidence type="ECO:0000259" key="1">
    <source>
        <dbReference type="Pfam" id="PF02931"/>
    </source>
</evidence>
<dbReference type="Pfam" id="PF02931">
    <property type="entry name" value="Neur_chan_LBD"/>
    <property type="match status" value="1"/>
</dbReference>
<gene>
    <name evidence="2" type="ORF">AVEN_30877_1</name>
</gene>
<protein>
    <recommendedName>
        <fullName evidence="1">Neurotransmitter-gated ion-channel ligand-binding domain-containing protein</fullName>
    </recommendedName>
</protein>
<keyword evidence="3" id="KW-1185">Reference proteome</keyword>
<dbReference type="Proteomes" id="UP000499080">
    <property type="component" value="Unassembled WGS sequence"/>
</dbReference>
<dbReference type="InterPro" id="IPR006202">
    <property type="entry name" value="Neur_chan_lig-bd"/>
</dbReference>
<proteinExistence type="predicted"/>
<dbReference type="AlphaFoldDB" id="A0A4Y2WUU8"/>
<dbReference type="Gene3D" id="2.70.170.10">
    <property type="entry name" value="Neurotransmitter-gated ion-channel ligand-binding domain"/>
    <property type="match status" value="1"/>
</dbReference>
<dbReference type="GO" id="GO:0016020">
    <property type="term" value="C:membrane"/>
    <property type="evidence" value="ECO:0007669"/>
    <property type="project" value="InterPro"/>
</dbReference>
<dbReference type="SUPFAM" id="SSF63712">
    <property type="entry name" value="Nicotinic receptor ligand binding domain-like"/>
    <property type="match status" value="1"/>
</dbReference>
<dbReference type="OrthoDB" id="6501204at2759"/>
<organism evidence="2 3">
    <name type="scientific">Araneus ventricosus</name>
    <name type="common">Orbweaver spider</name>
    <name type="synonym">Epeira ventricosa</name>
    <dbReference type="NCBI Taxonomy" id="182803"/>
    <lineage>
        <taxon>Eukaryota</taxon>
        <taxon>Metazoa</taxon>
        <taxon>Ecdysozoa</taxon>
        <taxon>Arthropoda</taxon>
        <taxon>Chelicerata</taxon>
        <taxon>Arachnida</taxon>
        <taxon>Araneae</taxon>
        <taxon>Araneomorphae</taxon>
        <taxon>Entelegynae</taxon>
        <taxon>Araneoidea</taxon>
        <taxon>Araneidae</taxon>
        <taxon>Araneus</taxon>
    </lineage>
</organism>
<dbReference type="InterPro" id="IPR036734">
    <property type="entry name" value="Neur_chan_lig-bd_sf"/>
</dbReference>